<feature type="transmembrane region" description="Helical" evidence="6">
    <location>
        <begin position="181"/>
        <end position="206"/>
    </location>
</feature>
<evidence type="ECO:0000256" key="3">
    <source>
        <dbReference type="ARBA" id="ARBA00022989"/>
    </source>
</evidence>
<keyword evidence="2 6" id="KW-0812">Transmembrane</keyword>
<dbReference type="OrthoDB" id="2351791at2759"/>
<keyword evidence="4 6" id="KW-0472">Membrane</keyword>
<feature type="transmembrane region" description="Helical" evidence="6">
    <location>
        <begin position="335"/>
        <end position="354"/>
    </location>
</feature>
<dbReference type="PANTHER" id="PTHR23501">
    <property type="entry name" value="MAJOR FACILITATOR SUPERFAMILY"/>
    <property type="match status" value="1"/>
</dbReference>
<dbReference type="EMBL" id="MCFA01000040">
    <property type="protein sequence ID" value="ORY13563.1"/>
    <property type="molecule type" value="Genomic_DNA"/>
</dbReference>
<evidence type="ECO:0000313" key="8">
    <source>
        <dbReference type="EMBL" id="ORY13563.1"/>
    </source>
</evidence>
<dbReference type="AlphaFoldDB" id="A0A1Y1ZTH9"/>
<keyword evidence="3 6" id="KW-1133">Transmembrane helix</keyword>
<feature type="transmembrane region" description="Helical" evidence="6">
    <location>
        <begin position="147"/>
        <end position="169"/>
    </location>
</feature>
<gene>
    <name evidence="8" type="ORF">BCR34DRAFT_261405</name>
</gene>
<comment type="subcellular location">
    <subcellularLocation>
        <location evidence="1">Membrane</location>
        <topology evidence="1">Multi-pass membrane protein</topology>
    </subcellularLocation>
</comment>
<evidence type="ECO:0000313" key="9">
    <source>
        <dbReference type="Proteomes" id="UP000193144"/>
    </source>
</evidence>
<dbReference type="PRINTS" id="PR01036">
    <property type="entry name" value="TCRTETB"/>
</dbReference>
<name>A0A1Y1ZTH9_9PLEO</name>
<feature type="transmembrane region" description="Helical" evidence="6">
    <location>
        <begin position="304"/>
        <end position="323"/>
    </location>
</feature>
<dbReference type="PANTHER" id="PTHR23501:SF59">
    <property type="entry name" value="MAJOR FACILITATOR SUPERFAMILY (MFS) PROFILE DOMAIN-CONTAINING PROTEIN-RELATED"/>
    <property type="match status" value="1"/>
</dbReference>
<feature type="transmembrane region" description="Helical" evidence="6">
    <location>
        <begin position="511"/>
        <end position="533"/>
    </location>
</feature>
<feature type="transmembrane region" description="Helical" evidence="6">
    <location>
        <begin position="109"/>
        <end position="127"/>
    </location>
</feature>
<dbReference type="InterPro" id="IPR020846">
    <property type="entry name" value="MFS_dom"/>
</dbReference>
<evidence type="ECO:0000256" key="6">
    <source>
        <dbReference type="SAM" id="Phobius"/>
    </source>
</evidence>
<dbReference type="InterPro" id="IPR036259">
    <property type="entry name" value="MFS_trans_sf"/>
</dbReference>
<feature type="compositionally biased region" description="Polar residues" evidence="5">
    <location>
        <begin position="1"/>
        <end position="14"/>
    </location>
</feature>
<feature type="transmembrane region" description="Helical" evidence="6">
    <location>
        <begin position="238"/>
        <end position="260"/>
    </location>
</feature>
<dbReference type="Proteomes" id="UP000193144">
    <property type="component" value="Unassembled WGS sequence"/>
</dbReference>
<dbReference type="PROSITE" id="PS50850">
    <property type="entry name" value="MFS"/>
    <property type="match status" value="1"/>
</dbReference>
<evidence type="ECO:0000259" key="7">
    <source>
        <dbReference type="PROSITE" id="PS50850"/>
    </source>
</evidence>
<feature type="transmembrane region" description="Helical" evidence="6">
    <location>
        <begin position="266"/>
        <end position="284"/>
    </location>
</feature>
<sequence length="633" mass="69081">MSCSRSARSNSDPSDQGPAQFLQGLSPAHLKHLQYSVPVREVPDRFSLFLAQEPRKPPVPKRFTFDALDYATREQHKPTKSPTKSLTRTTTPTTEIIQKEFERVRGVEWKFYLTFLCICILNLMAAWDATSLPIAIPTIATTLDGSAIQSLWLGISFLLAATAFQPVYASCADIFGRKSMLLSALTFFTIGAFIAAVTGNVTGLLLGRSLQGIGAGGIYVLTNLILVDLVCLEQRTRWTFIVGATWAIGIITGPIIGGVLVENGQWRWIFWLNLPFCGFAFLILPALSELKAAKGDMLVGLRRFDWLGLVLLVGSLISVLLGLTRGGIEHRWNNFRTIIPIIAGFMGFLLLCLWSRFSSLAPILDFKSSMNASSIATHICVTAQGILVFAALYFVPLYFSVAKPDLSLVRTGVCLLPWTITLASFAMLTAVFAVNKGNGSRYQPATWLGWFFTTFGVALMILITRTSTPSLWVPVALFSGIGLGILYPSLRASSLAQVAACSDTARLASAITNHSFFQSLGSTFGIAISTSIFQNSLQKNLLRHPLLSRLAQEYSKDAIALVQSIRKMPGGDNTLREDLGDAYTDSMRTIWIVLAVVAGAAFTASFFVKAGGIGARMEVVGEGREMRMMDCET</sequence>
<dbReference type="Gene3D" id="1.20.1720.10">
    <property type="entry name" value="Multidrug resistance protein D"/>
    <property type="match status" value="1"/>
</dbReference>
<feature type="transmembrane region" description="Helical" evidence="6">
    <location>
        <begin position="375"/>
        <end position="395"/>
    </location>
</feature>
<comment type="caution">
    <text evidence="8">The sequence shown here is derived from an EMBL/GenBank/DDBJ whole genome shotgun (WGS) entry which is preliminary data.</text>
</comment>
<feature type="transmembrane region" description="Helical" evidence="6">
    <location>
        <begin position="471"/>
        <end position="490"/>
    </location>
</feature>
<protein>
    <submittedName>
        <fullName evidence="8">Major facilitator superfamily domain-containing protein</fullName>
    </submittedName>
</protein>
<accession>A0A1Y1ZTH9</accession>
<feature type="region of interest" description="Disordered" evidence="5">
    <location>
        <begin position="1"/>
        <end position="21"/>
    </location>
</feature>
<dbReference type="GO" id="GO:0022857">
    <property type="term" value="F:transmembrane transporter activity"/>
    <property type="evidence" value="ECO:0007669"/>
    <property type="project" value="InterPro"/>
</dbReference>
<feature type="transmembrane region" description="Helical" evidence="6">
    <location>
        <begin position="447"/>
        <end position="465"/>
    </location>
</feature>
<evidence type="ECO:0000256" key="5">
    <source>
        <dbReference type="SAM" id="MobiDB-lite"/>
    </source>
</evidence>
<feature type="transmembrane region" description="Helical" evidence="6">
    <location>
        <begin position="415"/>
        <end position="435"/>
    </location>
</feature>
<keyword evidence="9" id="KW-1185">Reference proteome</keyword>
<dbReference type="GO" id="GO:0005886">
    <property type="term" value="C:plasma membrane"/>
    <property type="evidence" value="ECO:0007669"/>
    <property type="project" value="TreeGrafter"/>
</dbReference>
<dbReference type="Pfam" id="PF07690">
    <property type="entry name" value="MFS_1"/>
    <property type="match status" value="1"/>
</dbReference>
<evidence type="ECO:0000256" key="2">
    <source>
        <dbReference type="ARBA" id="ARBA00022692"/>
    </source>
</evidence>
<dbReference type="SUPFAM" id="SSF103473">
    <property type="entry name" value="MFS general substrate transporter"/>
    <property type="match status" value="1"/>
</dbReference>
<reference evidence="8 9" key="1">
    <citation type="submission" date="2016-07" db="EMBL/GenBank/DDBJ databases">
        <title>Pervasive Adenine N6-methylation of Active Genes in Fungi.</title>
        <authorList>
            <consortium name="DOE Joint Genome Institute"/>
            <person name="Mondo S.J."/>
            <person name="Dannebaum R.O."/>
            <person name="Kuo R.C."/>
            <person name="Labutti K."/>
            <person name="Haridas S."/>
            <person name="Kuo A."/>
            <person name="Salamov A."/>
            <person name="Ahrendt S.R."/>
            <person name="Lipzen A."/>
            <person name="Sullivan W."/>
            <person name="Andreopoulos W.B."/>
            <person name="Clum A."/>
            <person name="Lindquist E."/>
            <person name="Daum C."/>
            <person name="Ramamoorthy G.K."/>
            <person name="Gryganskyi A."/>
            <person name="Culley D."/>
            <person name="Magnuson J.K."/>
            <person name="James T.Y."/>
            <person name="O'Malley M.A."/>
            <person name="Stajich J.E."/>
            <person name="Spatafora J.W."/>
            <person name="Visel A."/>
            <person name="Grigoriev I.V."/>
        </authorList>
    </citation>
    <scope>NUCLEOTIDE SEQUENCE [LARGE SCALE GENOMIC DNA]</scope>
    <source>
        <strain evidence="8 9">CBS 115471</strain>
    </source>
</reference>
<proteinExistence type="predicted"/>
<feature type="transmembrane region" description="Helical" evidence="6">
    <location>
        <begin position="212"/>
        <end position="231"/>
    </location>
</feature>
<organism evidence="8 9">
    <name type="scientific">Clohesyomyces aquaticus</name>
    <dbReference type="NCBI Taxonomy" id="1231657"/>
    <lineage>
        <taxon>Eukaryota</taxon>
        <taxon>Fungi</taxon>
        <taxon>Dikarya</taxon>
        <taxon>Ascomycota</taxon>
        <taxon>Pezizomycotina</taxon>
        <taxon>Dothideomycetes</taxon>
        <taxon>Pleosporomycetidae</taxon>
        <taxon>Pleosporales</taxon>
        <taxon>Lindgomycetaceae</taxon>
        <taxon>Clohesyomyces</taxon>
    </lineage>
</organism>
<evidence type="ECO:0000256" key="1">
    <source>
        <dbReference type="ARBA" id="ARBA00004141"/>
    </source>
</evidence>
<dbReference type="InterPro" id="IPR011701">
    <property type="entry name" value="MFS"/>
</dbReference>
<evidence type="ECO:0000256" key="4">
    <source>
        <dbReference type="ARBA" id="ARBA00023136"/>
    </source>
</evidence>
<feature type="transmembrane region" description="Helical" evidence="6">
    <location>
        <begin position="589"/>
        <end position="608"/>
    </location>
</feature>
<feature type="domain" description="Major facilitator superfamily (MFS) profile" evidence="7">
    <location>
        <begin position="114"/>
        <end position="613"/>
    </location>
</feature>